<reference evidence="3" key="1">
    <citation type="submission" date="2020-05" db="EMBL/GenBank/DDBJ databases">
        <authorList>
            <person name="Chiriac C."/>
            <person name="Salcher M."/>
            <person name="Ghai R."/>
            <person name="Kavagutti S V."/>
        </authorList>
    </citation>
    <scope>NUCLEOTIDE SEQUENCE</scope>
</reference>
<organism evidence="3">
    <name type="scientific">freshwater metagenome</name>
    <dbReference type="NCBI Taxonomy" id="449393"/>
    <lineage>
        <taxon>unclassified sequences</taxon>
        <taxon>metagenomes</taxon>
        <taxon>ecological metagenomes</taxon>
    </lineage>
</organism>
<evidence type="ECO:0000259" key="2">
    <source>
        <dbReference type="PROSITE" id="PS50110"/>
    </source>
</evidence>
<dbReference type="SMART" id="SM00448">
    <property type="entry name" value="REC"/>
    <property type="match status" value="1"/>
</dbReference>
<feature type="region of interest" description="Disordered" evidence="1">
    <location>
        <begin position="122"/>
        <end position="152"/>
    </location>
</feature>
<feature type="compositionally biased region" description="Acidic residues" evidence="1">
    <location>
        <begin position="142"/>
        <end position="152"/>
    </location>
</feature>
<evidence type="ECO:0000256" key="1">
    <source>
        <dbReference type="SAM" id="MobiDB-lite"/>
    </source>
</evidence>
<dbReference type="InterPro" id="IPR001789">
    <property type="entry name" value="Sig_transdc_resp-reg_receiver"/>
</dbReference>
<dbReference type="SUPFAM" id="SSF52172">
    <property type="entry name" value="CheY-like"/>
    <property type="match status" value="1"/>
</dbReference>
<name>A0A6J6E5R0_9ZZZZ</name>
<feature type="domain" description="Response regulatory" evidence="2">
    <location>
        <begin position="2"/>
        <end position="119"/>
    </location>
</feature>
<accession>A0A6J6E5R0</accession>
<dbReference type="GO" id="GO:0000160">
    <property type="term" value="P:phosphorelay signal transduction system"/>
    <property type="evidence" value="ECO:0007669"/>
    <property type="project" value="InterPro"/>
</dbReference>
<dbReference type="PROSITE" id="PS50110">
    <property type="entry name" value="RESPONSE_REGULATORY"/>
    <property type="match status" value="1"/>
</dbReference>
<gene>
    <name evidence="3" type="ORF">UFOPK1493_02365</name>
</gene>
<sequence length="152" mass="15988">MHILVATDADFVLDEILAALSGPDTSFTVCRNGRDVAGVIEARTPDLAILDLQIGSMGGMAVTMALRLDESAGRLPHVPVLMLLDRRADLHLAKRSAADGWVVKPLDALTLQLAVDRILHPPAPVDESAADSDGADGADREDSTEEEPATAG</sequence>
<proteinExistence type="predicted"/>
<dbReference type="Pfam" id="PF00072">
    <property type="entry name" value="Response_reg"/>
    <property type="match status" value="1"/>
</dbReference>
<dbReference type="EMBL" id="CAEZSR010000094">
    <property type="protein sequence ID" value="CAB4570599.1"/>
    <property type="molecule type" value="Genomic_DNA"/>
</dbReference>
<dbReference type="AlphaFoldDB" id="A0A6J6E5R0"/>
<dbReference type="Gene3D" id="3.40.50.2300">
    <property type="match status" value="1"/>
</dbReference>
<dbReference type="InterPro" id="IPR011006">
    <property type="entry name" value="CheY-like_superfamily"/>
</dbReference>
<evidence type="ECO:0000313" key="3">
    <source>
        <dbReference type="EMBL" id="CAB4570599.1"/>
    </source>
</evidence>
<protein>
    <submittedName>
        <fullName evidence="3">Unannotated protein</fullName>
    </submittedName>
</protein>